<sequence>MAEVLERTEPYILAESIAFLFSKTEAGIEKEVTKLMRLPYSKLEAIYIEFFEKGRME</sequence>
<proteinExistence type="predicted"/>
<dbReference type="EMBL" id="JAARZA010000011">
    <property type="protein sequence ID" value="MBC2242255.1"/>
    <property type="molecule type" value="Genomic_DNA"/>
</dbReference>
<dbReference type="Proteomes" id="UP000553016">
    <property type="component" value="Unassembled WGS sequence"/>
</dbReference>
<dbReference type="RefSeq" id="WP_185541804.1">
    <property type="nucleotide sequence ID" value="NZ_JAARZA010000011.1"/>
</dbReference>
<gene>
    <name evidence="1" type="ORF">HCB35_17410</name>
</gene>
<name>A0A842F4I1_9LIST</name>
<reference evidence="1 2" key="1">
    <citation type="submission" date="2020-03" db="EMBL/GenBank/DDBJ databases">
        <title>Soil Listeria distribution.</title>
        <authorList>
            <person name="Liao J."/>
            <person name="Wiedmann M."/>
        </authorList>
    </citation>
    <scope>NUCLEOTIDE SEQUENCE [LARGE SCALE GENOMIC DNA]</scope>
    <source>
        <strain evidence="1 2">FSL L7-0149</strain>
    </source>
</reference>
<evidence type="ECO:0000313" key="2">
    <source>
        <dbReference type="Proteomes" id="UP000553016"/>
    </source>
</evidence>
<organism evidence="1 2">
    <name type="scientific">Listeria booriae</name>
    <dbReference type="NCBI Taxonomy" id="1552123"/>
    <lineage>
        <taxon>Bacteria</taxon>
        <taxon>Bacillati</taxon>
        <taxon>Bacillota</taxon>
        <taxon>Bacilli</taxon>
        <taxon>Bacillales</taxon>
        <taxon>Listeriaceae</taxon>
        <taxon>Listeria</taxon>
    </lineage>
</organism>
<dbReference type="AlphaFoldDB" id="A0A842F4I1"/>
<accession>A0A842F4I1</accession>
<evidence type="ECO:0000313" key="1">
    <source>
        <dbReference type="EMBL" id="MBC2242255.1"/>
    </source>
</evidence>
<comment type="caution">
    <text evidence="1">The sequence shown here is derived from an EMBL/GenBank/DDBJ whole genome shotgun (WGS) entry which is preliminary data.</text>
</comment>
<protein>
    <submittedName>
        <fullName evidence="1">Uncharacterized protein</fullName>
    </submittedName>
</protein>